<protein>
    <submittedName>
        <fullName evidence="1">Uncharacterized protein</fullName>
    </submittedName>
</protein>
<proteinExistence type="predicted"/>
<sequence length="23" mass="2545">MYQAVFQVVGNLYANSLLSILNS</sequence>
<reference evidence="1 2" key="1">
    <citation type="submission" date="2015-12" db="EMBL/GenBank/DDBJ databases">
        <title>Draft genome sequence of Moniliophthora roreri, the causal agent of frosty pod rot of cacao.</title>
        <authorList>
            <person name="Aime M.C."/>
            <person name="Diaz-Valderrama J.R."/>
            <person name="Kijpornyongpan T."/>
            <person name="Phillips-Mora W."/>
        </authorList>
    </citation>
    <scope>NUCLEOTIDE SEQUENCE [LARGE SCALE GENOMIC DNA]</scope>
    <source>
        <strain evidence="1 2">MCA 2952</strain>
    </source>
</reference>
<comment type="caution">
    <text evidence="1">The sequence shown here is derived from an EMBL/GenBank/DDBJ whole genome shotgun (WGS) entry which is preliminary data.</text>
</comment>
<evidence type="ECO:0000313" key="1">
    <source>
        <dbReference type="EMBL" id="KTB37319.1"/>
    </source>
</evidence>
<accession>A0A0W0FLX8</accession>
<evidence type="ECO:0000313" key="2">
    <source>
        <dbReference type="Proteomes" id="UP000054988"/>
    </source>
</evidence>
<organism evidence="1 2">
    <name type="scientific">Moniliophthora roreri</name>
    <name type="common">Frosty pod rot fungus</name>
    <name type="synonym">Monilia roreri</name>
    <dbReference type="NCBI Taxonomy" id="221103"/>
    <lineage>
        <taxon>Eukaryota</taxon>
        <taxon>Fungi</taxon>
        <taxon>Dikarya</taxon>
        <taxon>Basidiomycota</taxon>
        <taxon>Agaricomycotina</taxon>
        <taxon>Agaricomycetes</taxon>
        <taxon>Agaricomycetidae</taxon>
        <taxon>Agaricales</taxon>
        <taxon>Marasmiineae</taxon>
        <taxon>Marasmiaceae</taxon>
        <taxon>Moniliophthora</taxon>
    </lineage>
</organism>
<dbReference type="EMBL" id="LATX01001856">
    <property type="protein sequence ID" value="KTB37319.1"/>
    <property type="molecule type" value="Genomic_DNA"/>
</dbReference>
<gene>
    <name evidence="1" type="ORF">WG66_10110</name>
</gene>
<name>A0A0W0FLX8_MONRR</name>
<dbReference type="Proteomes" id="UP000054988">
    <property type="component" value="Unassembled WGS sequence"/>
</dbReference>
<dbReference type="AlphaFoldDB" id="A0A0W0FLX8"/>